<comment type="similarity">
    <text evidence="4">Belongs to the carbohydrate esterase 1 (CE1) family.</text>
</comment>
<keyword evidence="4" id="KW-0624">Polysaccharide degradation</keyword>
<evidence type="ECO:0000256" key="2">
    <source>
        <dbReference type="ARBA" id="ARBA00022729"/>
    </source>
</evidence>
<dbReference type="GO" id="GO:0005576">
    <property type="term" value="C:extracellular region"/>
    <property type="evidence" value="ECO:0007669"/>
    <property type="project" value="UniProtKB-SubCell"/>
</dbReference>
<keyword evidence="3 4" id="KW-0378">Hydrolase</keyword>
<sequence>MFFSASSIFLAAASLVSTVAAASLQQVTNFGNSPSGAQMYIYIPDNVKTNPPILVGIHWCTGSAQAFYSGTGYKTLADTYGFIVIYPSAITTDGCWDVASTASLTHNGGGDSLAIKNMVLYAISTYGADASRVYATGHSSGGMMTNVMLGAYPDIFKAGAAFAGVPFGCFASDTSSWSTACATGQITKTPEEWGALVRAAYPGYTGTRPKMQLWHGTEDDTLYFHNFEEEIKQWTNVLGVSQTPTSTENNFLGYSGWVRTKYGTQVEAIKEQGQPHNLIIVADQGL</sequence>
<comment type="subcellular location">
    <subcellularLocation>
        <location evidence="4">Secreted</location>
    </subcellularLocation>
</comment>
<keyword evidence="4" id="KW-0119">Carbohydrate metabolism</keyword>
<dbReference type="Gene3D" id="3.40.50.1820">
    <property type="entry name" value="alpha/beta hydrolase"/>
    <property type="match status" value="1"/>
</dbReference>
<dbReference type="InParanoid" id="A0A3N4KB86"/>
<dbReference type="GO" id="GO:0052689">
    <property type="term" value="F:carboxylic ester hydrolase activity"/>
    <property type="evidence" value="ECO:0007669"/>
    <property type="project" value="UniProtKB-KW"/>
</dbReference>
<dbReference type="SUPFAM" id="SSF53474">
    <property type="entry name" value="alpha/beta-Hydrolases"/>
    <property type="match status" value="2"/>
</dbReference>
<keyword evidence="6" id="KW-1185">Reference proteome</keyword>
<keyword evidence="2 4" id="KW-0732">Signal</keyword>
<feature type="signal peptide" evidence="4">
    <location>
        <begin position="1"/>
        <end position="21"/>
    </location>
</feature>
<name>A0A3N4KB86_9PEZI</name>
<dbReference type="InterPro" id="IPR029058">
    <property type="entry name" value="AB_hydrolase_fold"/>
</dbReference>
<comment type="function">
    <text evidence="4">Esterase involved in the hydrolysis of xylan, a major structural heterogeneous polysaccharide found in plant biomass representing the second most abundant polysaccharide in the biosphere, after cellulose.</text>
</comment>
<evidence type="ECO:0000256" key="3">
    <source>
        <dbReference type="ARBA" id="ARBA00022801"/>
    </source>
</evidence>
<dbReference type="InterPro" id="IPR050955">
    <property type="entry name" value="Plant_Biomass_Hydrol_Est"/>
</dbReference>
<feature type="chain" id="PRO_5029038351" description="Carboxylic ester hydrolase" evidence="4">
    <location>
        <begin position="22"/>
        <end position="286"/>
    </location>
</feature>
<dbReference type="GO" id="GO:0045493">
    <property type="term" value="P:xylan catabolic process"/>
    <property type="evidence" value="ECO:0007669"/>
    <property type="project" value="UniProtKB-UniRule"/>
</dbReference>
<reference evidence="5 6" key="1">
    <citation type="journal article" date="2018" name="Nat. Ecol. Evol.">
        <title>Pezizomycetes genomes reveal the molecular basis of ectomycorrhizal truffle lifestyle.</title>
        <authorList>
            <person name="Murat C."/>
            <person name="Payen T."/>
            <person name="Noel B."/>
            <person name="Kuo A."/>
            <person name="Morin E."/>
            <person name="Chen J."/>
            <person name="Kohler A."/>
            <person name="Krizsan K."/>
            <person name="Balestrini R."/>
            <person name="Da Silva C."/>
            <person name="Montanini B."/>
            <person name="Hainaut M."/>
            <person name="Levati E."/>
            <person name="Barry K.W."/>
            <person name="Belfiori B."/>
            <person name="Cichocki N."/>
            <person name="Clum A."/>
            <person name="Dockter R.B."/>
            <person name="Fauchery L."/>
            <person name="Guy J."/>
            <person name="Iotti M."/>
            <person name="Le Tacon F."/>
            <person name="Lindquist E.A."/>
            <person name="Lipzen A."/>
            <person name="Malagnac F."/>
            <person name="Mello A."/>
            <person name="Molinier V."/>
            <person name="Miyauchi S."/>
            <person name="Poulain J."/>
            <person name="Riccioni C."/>
            <person name="Rubini A."/>
            <person name="Sitrit Y."/>
            <person name="Splivallo R."/>
            <person name="Traeger S."/>
            <person name="Wang M."/>
            <person name="Zifcakova L."/>
            <person name="Wipf D."/>
            <person name="Zambonelli A."/>
            <person name="Paolocci F."/>
            <person name="Nowrousian M."/>
            <person name="Ottonello S."/>
            <person name="Baldrian P."/>
            <person name="Spatafora J.W."/>
            <person name="Henrissat B."/>
            <person name="Nagy L.G."/>
            <person name="Aury J.M."/>
            <person name="Wincker P."/>
            <person name="Grigoriev I.V."/>
            <person name="Bonfante P."/>
            <person name="Martin F.M."/>
        </authorList>
    </citation>
    <scope>NUCLEOTIDE SEQUENCE [LARGE SCALE GENOMIC DNA]</scope>
    <source>
        <strain evidence="5 6">CCBAS932</strain>
    </source>
</reference>
<keyword evidence="1 4" id="KW-0719">Serine esterase</keyword>
<dbReference type="Pfam" id="PF10503">
    <property type="entry name" value="Esterase_PHB"/>
    <property type="match status" value="1"/>
</dbReference>
<evidence type="ECO:0000313" key="5">
    <source>
        <dbReference type="EMBL" id="RPB07733.1"/>
    </source>
</evidence>
<keyword evidence="4" id="KW-0964">Secreted</keyword>
<dbReference type="EMBL" id="ML119176">
    <property type="protein sequence ID" value="RPB07733.1"/>
    <property type="molecule type" value="Genomic_DNA"/>
</dbReference>
<dbReference type="InterPro" id="IPR010126">
    <property type="entry name" value="Esterase_phb"/>
</dbReference>
<proteinExistence type="inferred from homology"/>
<evidence type="ECO:0000256" key="4">
    <source>
        <dbReference type="RuleBase" id="RU367147"/>
    </source>
</evidence>
<dbReference type="PANTHER" id="PTHR43037">
    <property type="entry name" value="UNNAMED PRODUCT-RELATED"/>
    <property type="match status" value="1"/>
</dbReference>
<dbReference type="Proteomes" id="UP000277580">
    <property type="component" value="Unassembled WGS sequence"/>
</dbReference>
<dbReference type="EC" id="3.1.1.-" evidence="4"/>
<dbReference type="AlphaFoldDB" id="A0A3N4KB86"/>
<accession>A0A3N4KB86</accession>
<dbReference type="STRING" id="1392247.A0A3N4KB86"/>
<dbReference type="NCBIfam" id="TIGR01840">
    <property type="entry name" value="esterase_phb"/>
    <property type="match status" value="1"/>
</dbReference>
<gene>
    <name evidence="5" type="ORF">P167DRAFT_495322</name>
</gene>
<protein>
    <recommendedName>
        <fullName evidence="4">Carboxylic ester hydrolase</fullName>
        <ecNumber evidence="4">3.1.1.-</ecNumber>
    </recommendedName>
</protein>
<organism evidence="5 6">
    <name type="scientific">Morchella conica CCBAS932</name>
    <dbReference type="NCBI Taxonomy" id="1392247"/>
    <lineage>
        <taxon>Eukaryota</taxon>
        <taxon>Fungi</taxon>
        <taxon>Dikarya</taxon>
        <taxon>Ascomycota</taxon>
        <taxon>Pezizomycotina</taxon>
        <taxon>Pezizomycetes</taxon>
        <taxon>Pezizales</taxon>
        <taxon>Morchellaceae</taxon>
        <taxon>Morchella</taxon>
    </lineage>
</organism>
<evidence type="ECO:0000313" key="6">
    <source>
        <dbReference type="Proteomes" id="UP000277580"/>
    </source>
</evidence>
<dbReference type="OrthoDB" id="2425929at2759"/>
<dbReference type="PANTHER" id="PTHR43037:SF5">
    <property type="entry name" value="FERULOYL ESTERASE"/>
    <property type="match status" value="1"/>
</dbReference>
<evidence type="ECO:0000256" key="1">
    <source>
        <dbReference type="ARBA" id="ARBA00022487"/>
    </source>
</evidence>